<sequence>MKKIGGILRFLKAVIFVLNYAIATYIVNIFGNGEKFLKQRTSSGAKKVMDITGASITVSGTENIDTNKHYIFVGNHRSYTDILVIFAAGGIAGCHFTFMAKKELFHIPFLGKAMQFLHVISVERGSTSKAMKSLLEAIEVIKTGRNVVIFPEGTRSNDGHTLSPFKKGAFTIAKRAEVDVIPFVIEGTEKYMPKKGFGMYKADVSIKFYPPIYTHDKTDAEIMNEAENVIKEALCQK</sequence>
<evidence type="ECO:0000256" key="1">
    <source>
        <dbReference type="ARBA" id="ARBA00001141"/>
    </source>
</evidence>
<name>V2RIA0_9BACT</name>
<dbReference type="EMBL" id="CP097562">
    <property type="protein sequence ID" value="USF23105.1"/>
    <property type="molecule type" value="Genomic_DNA"/>
</dbReference>
<evidence type="ECO:0000256" key="8">
    <source>
        <dbReference type="ARBA" id="ARBA00022475"/>
    </source>
</evidence>
<comment type="pathway">
    <text evidence="4">Lipid metabolism.</text>
</comment>
<evidence type="ECO:0000256" key="9">
    <source>
        <dbReference type="ARBA" id="ARBA00022516"/>
    </source>
</evidence>
<comment type="subcellular location">
    <subcellularLocation>
        <location evidence="2">Cell inner membrane</location>
        <topology evidence="2">Peripheral membrane protein</topology>
    </subcellularLocation>
</comment>
<dbReference type="PANTHER" id="PTHR10434:SF59">
    <property type="entry name" value="1-ACYL-SN-GLYCEROL-3-PHOSPHATE ACYLTRANSFERASE"/>
    <property type="match status" value="1"/>
</dbReference>
<dbReference type="NCBIfam" id="TIGR00530">
    <property type="entry name" value="AGP_acyltrn"/>
    <property type="match status" value="1"/>
</dbReference>
<dbReference type="RefSeq" id="WP_023276175.1">
    <property type="nucleotide sequence ID" value="NZ_CP097562.1"/>
</dbReference>
<dbReference type="eggNOG" id="COG0204">
    <property type="taxonomic scope" value="Bacteria"/>
</dbReference>
<evidence type="ECO:0000256" key="2">
    <source>
        <dbReference type="ARBA" id="ARBA00004417"/>
    </source>
</evidence>
<organism evidence="19 20">
    <name type="scientific">Mucispirillum schaedleri ASF457</name>
    <dbReference type="NCBI Taxonomy" id="1379858"/>
    <lineage>
        <taxon>Bacteria</taxon>
        <taxon>Pseudomonadati</taxon>
        <taxon>Deferribacterota</taxon>
        <taxon>Deferribacteres</taxon>
        <taxon>Deferribacterales</taxon>
        <taxon>Mucispirillaceae</taxon>
        <taxon>Mucispirillum</taxon>
    </lineage>
</organism>
<dbReference type="OrthoDB" id="9809618at2"/>
<protein>
    <recommendedName>
        <fullName evidence="7 18">1-acyl-sn-glycerol-3-phosphate acyltransferase</fullName>
        <ecNumber evidence="6 18">2.3.1.51</ecNumber>
    </recommendedName>
</protein>
<evidence type="ECO:0000256" key="14">
    <source>
        <dbReference type="ARBA" id="ARBA00023209"/>
    </source>
</evidence>
<comment type="pathway">
    <text evidence="3">Phospholipid metabolism; CDP-diacylglycerol biosynthesis; CDP-diacylglycerol from sn-glycerol 3-phosphate: step 2/3.</text>
</comment>
<keyword evidence="10" id="KW-0997">Cell inner membrane</keyword>
<dbReference type="Proteomes" id="UP000017429">
    <property type="component" value="Chromosome"/>
</dbReference>
<comment type="domain">
    <text evidence="18">The HXXXXD motif is essential for acyltransferase activity and may constitute the binding site for the phosphate moiety of the glycerol-3-phosphate.</text>
</comment>
<dbReference type="KEGG" id="msch:N508_000160"/>
<keyword evidence="12 18" id="KW-0443">Lipid metabolism</keyword>
<keyword evidence="11 18" id="KW-0808">Transferase</keyword>
<keyword evidence="8" id="KW-1003">Cell membrane</keyword>
<dbReference type="InterPro" id="IPR002123">
    <property type="entry name" value="Plipid/glycerol_acylTrfase"/>
</dbReference>
<evidence type="ECO:0000256" key="5">
    <source>
        <dbReference type="ARBA" id="ARBA00008655"/>
    </source>
</evidence>
<evidence type="ECO:0000256" key="4">
    <source>
        <dbReference type="ARBA" id="ARBA00005189"/>
    </source>
</evidence>
<evidence type="ECO:0000256" key="6">
    <source>
        <dbReference type="ARBA" id="ARBA00013211"/>
    </source>
</evidence>
<keyword evidence="13" id="KW-0472">Membrane</keyword>
<comment type="catalytic activity">
    <reaction evidence="1 18">
        <text>a 1-acyl-sn-glycero-3-phosphate + an acyl-CoA = a 1,2-diacyl-sn-glycero-3-phosphate + CoA</text>
        <dbReference type="Rhea" id="RHEA:19709"/>
        <dbReference type="ChEBI" id="CHEBI:57287"/>
        <dbReference type="ChEBI" id="CHEBI:57970"/>
        <dbReference type="ChEBI" id="CHEBI:58342"/>
        <dbReference type="ChEBI" id="CHEBI:58608"/>
        <dbReference type="EC" id="2.3.1.51"/>
    </reaction>
</comment>
<dbReference type="EC" id="2.3.1.51" evidence="6 18"/>
<dbReference type="SUPFAM" id="SSF69593">
    <property type="entry name" value="Glycerol-3-phosphate (1)-acyltransferase"/>
    <property type="match status" value="1"/>
</dbReference>
<keyword evidence="14 18" id="KW-0594">Phospholipid biosynthesis</keyword>
<proteinExistence type="inferred from homology"/>
<dbReference type="GO" id="GO:0003841">
    <property type="term" value="F:1-acylglycerol-3-phosphate O-acyltransferase activity"/>
    <property type="evidence" value="ECO:0007669"/>
    <property type="project" value="UniProtKB-UniRule"/>
</dbReference>
<evidence type="ECO:0000256" key="10">
    <source>
        <dbReference type="ARBA" id="ARBA00022519"/>
    </source>
</evidence>
<reference evidence="19" key="1">
    <citation type="journal article" date="2014" name="Genome Announc.">
        <title>Draft genome sequences of the altered schaedler flora, a defined bacterial community from gnotobiotic mice.</title>
        <authorList>
            <person name="Wannemuehler M.J."/>
            <person name="Overstreet A.M."/>
            <person name="Ward D.V."/>
            <person name="Phillips G.J."/>
        </authorList>
    </citation>
    <scope>NUCLEOTIDE SEQUENCE</scope>
    <source>
        <strain evidence="19">ASF457</strain>
    </source>
</reference>
<dbReference type="Pfam" id="PF01553">
    <property type="entry name" value="Acyltransferase"/>
    <property type="match status" value="1"/>
</dbReference>
<comment type="similarity">
    <text evidence="5 18">Belongs to the 1-acyl-sn-glycerol-3-phosphate acyltransferase family.</text>
</comment>
<evidence type="ECO:0000256" key="16">
    <source>
        <dbReference type="ARBA" id="ARBA00023315"/>
    </source>
</evidence>
<reference evidence="19" key="2">
    <citation type="submission" date="2022-05" db="EMBL/GenBank/DDBJ databases">
        <authorList>
            <person name="Proctor A.L."/>
            <person name="Phillips G.J."/>
            <person name="Wannemuehler M.J."/>
        </authorList>
    </citation>
    <scope>NUCLEOTIDE SEQUENCE</scope>
    <source>
        <strain evidence="19">ASF457</strain>
    </source>
</reference>
<keyword evidence="20" id="KW-1185">Reference proteome</keyword>
<dbReference type="GO" id="GO:0005886">
    <property type="term" value="C:plasma membrane"/>
    <property type="evidence" value="ECO:0007669"/>
    <property type="project" value="UniProtKB-SubCell"/>
</dbReference>
<evidence type="ECO:0000256" key="7">
    <source>
        <dbReference type="ARBA" id="ARBA00016139"/>
    </source>
</evidence>
<reference evidence="19" key="3">
    <citation type="submission" date="2022-06" db="EMBL/GenBank/DDBJ databases">
        <title>Resources to Facilitate Use of the Altered Schaedler Flora (ASF) Mouse Model to Study Microbiome Function.</title>
        <authorList>
            <person name="Proctor A."/>
            <person name="Parvinroo S."/>
            <person name="Richie T."/>
            <person name="Jia X."/>
            <person name="Lee S.T.M."/>
            <person name="Karp P.D."/>
            <person name="Paley S."/>
            <person name="Kostic A.D."/>
            <person name="Pierre J.F."/>
            <person name="Wannemuehler M.J."/>
            <person name="Phillips G.J."/>
        </authorList>
    </citation>
    <scope>NUCLEOTIDE SEQUENCE</scope>
    <source>
        <strain evidence="19">ASF457</strain>
    </source>
</reference>
<keyword evidence="16 18" id="KW-0012">Acyltransferase</keyword>
<evidence type="ECO:0000256" key="3">
    <source>
        <dbReference type="ARBA" id="ARBA00004728"/>
    </source>
</evidence>
<accession>V2RIA0</accession>
<evidence type="ECO:0000256" key="15">
    <source>
        <dbReference type="ARBA" id="ARBA00023264"/>
    </source>
</evidence>
<dbReference type="GO" id="GO:0006654">
    <property type="term" value="P:phosphatidic acid biosynthetic process"/>
    <property type="evidence" value="ECO:0007669"/>
    <property type="project" value="TreeGrafter"/>
</dbReference>
<evidence type="ECO:0000256" key="18">
    <source>
        <dbReference type="RuleBase" id="RU361267"/>
    </source>
</evidence>
<dbReference type="AlphaFoldDB" id="V2RIA0"/>
<dbReference type="CDD" id="cd07989">
    <property type="entry name" value="LPLAT_AGPAT-like"/>
    <property type="match status" value="1"/>
</dbReference>
<keyword evidence="15 18" id="KW-1208">Phospholipid metabolism</keyword>
<dbReference type="PANTHER" id="PTHR10434">
    <property type="entry name" value="1-ACYL-SN-GLYCEROL-3-PHOSPHATE ACYLTRANSFERASE"/>
    <property type="match status" value="1"/>
</dbReference>
<dbReference type="SMART" id="SM00563">
    <property type="entry name" value="PlsC"/>
    <property type="match status" value="1"/>
</dbReference>
<evidence type="ECO:0000256" key="11">
    <source>
        <dbReference type="ARBA" id="ARBA00022679"/>
    </source>
</evidence>
<keyword evidence="9 18" id="KW-0444">Lipid biosynthesis</keyword>
<evidence type="ECO:0000313" key="19">
    <source>
        <dbReference type="EMBL" id="USF23105.1"/>
    </source>
</evidence>
<evidence type="ECO:0000256" key="13">
    <source>
        <dbReference type="ARBA" id="ARBA00023136"/>
    </source>
</evidence>
<evidence type="ECO:0000256" key="17">
    <source>
        <dbReference type="ARBA" id="ARBA00037183"/>
    </source>
</evidence>
<gene>
    <name evidence="19" type="ORF">N508_000160</name>
</gene>
<evidence type="ECO:0000313" key="20">
    <source>
        <dbReference type="Proteomes" id="UP000017429"/>
    </source>
</evidence>
<dbReference type="InterPro" id="IPR004552">
    <property type="entry name" value="AGP_acyltrans"/>
</dbReference>
<comment type="function">
    <text evidence="17">Converts lysophosphatidic acid (LPA) into phosphatidic acid by incorporating acyl moiety at the 2 position.</text>
</comment>
<evidence type="ECO:0000256" key="12">
    <source>
        <dbReference type="ARBA" id="ARBA00023098"/>
    </source>
</evidence>